<feature type="region of interest" description="Disordered" evidence="1">
    <location>
        <begin position="1"/>
        <end position="30"/>
    </location>
</feature>
<feature type="region of interest" description="Disordered" evidence="1">
    <location>
        <begin position="45"/>
        <end position="78"/>
    </location>
</feature>
<keyword evidence="3" id="KW-1185">Reference proteome</keyword>
<evidence type="ECO:0000313" key="2">
    <source>
        <dbReference type="EMBL" id="KAA9340046.1"/>
    </source>
</evidence>
<evidence type="ECO:0000313" key="3">
    <source>
        <dbReference type="Proteomes" id="UP000326570"/>
    </source>
</evidence>
<reference evidence="2 3" key="1">
    <citation type="submission" date="2019-09" db="EMBL/GenBank/DDBJ databases">
        <title>Genome sequence of Adhaeribacter sp. M2.</title>
        <authorList>
            <person name="Srinivasan S."/>
        </authorList>
    </citation>
    <scope>NUCLEOTIDE SEQUENCE [LARGE SCALE GENOMIC DNA]</scope>
    <source>
        <strain evidence="2 3">M2</strain>
    </source>
</reference>
<comment type="caution">
    <text evidence="2">The sequence shown here is derived from an EMBL/GenBank/DDBJ whole genome shotgun (WGS) entry which is preliminary data.</text>
</comment>
<dbReference type="AlphaFoldDB" id="A0A5N1J2Q0"/>
<sequence length="78" mass="8767">MPYKSNSTNKQSRGHLGDPAGKGIGGMKDANIENFDDQYNELEARYTDDVDEPTIDTRLGSHPNRNTNKPNIDKPRYS</sequence>
<feature type="compositionally biased region" description="Polar residues" evidence="1">
    <location>
        <begin position="1"/>
        <end position="11"/>
    </location>
</feature>
<organism evidence="2 3">
    <name type="scientific">Adhaeribacter soli</name>
    <dbReference type="NCBI Taxonomy" id="2607655"/>
    <lineage>
        <taxon>Bacteria</taxon>
        <taxon>Pseudomonadati</taxon>
        <taxon>Bacteroidota</taxon>
        <taxon>Cytophagia</taxon>
        <taxon>Cytophagales</taxon>
        <taxon>Hymenobacteraceae</taxon>
        <taxon>Adhaeribacter</taxon>
    </lineage>
</organism>
<proteinExistence type="predicted"/>
<dbReference type="RefSeq" id="WP_150903117.1">
    <property type="nucleotide sequence ID" value="NZ_VTWT01000003.1"/>
</dbReference>
<protein>
    <submittedName>
        <fullName evidence="2">Uncharacterized protein</fullName>
    </submittedName>
</protein>
<dbReference type="Proteomes" id="UP000326570">
    <property type="component" value="Unassembled WGS sequence"/>
</dbReference>
<gene>
    <name evidence="2" type="ORF">F0P94_06770</name>
</gene>
<name>A0A5N1J2Q0_9BACT</name>
<dbReference type="EMBL" id="VTWT01000003">
    <property type="protein sequence ID" value="KAA9340046.1"/>
    <property type="molecule type" value="Genomic_DNA"/>
</dbReference>
<evidence type="ECO:0000256" key="1">
    <source>
        <dbReference type="SAM" id="MobiDB-lite"/>
    </source>
</evidence>
<accession>A0A5N1J2Q0</accession>